<accession>A0ABU4XKP2</accession>
<sequence>MRYFDIKPDVAGGLGDHTVLDTHVHPPIIHKLHYEIEGWFGDALVTTFPCFLVTEEAKQALLKMDISGANFADAEITASDEFHELQPEQDLPDFVWLKVDGRAGHDDFGIASNYDLVISERVLDLFERLGIPSAVIEPFIEKKS</sequence>
<evidence type="ECO:0000313" key="1">
    <source>
        <dbReference type="EMBL" id="MDX8475304.1"/>
    </source>
</evidence>
<comment type="caution">
    <text evidence="1">The sequence shown here is derived from an EMBL/GenBank/DDBJ whole genome shotgun (WGS) entry which is preliminary data.</text>
</comment>
<dbReference type="EMBL" id="JAVIIZ010000018">
    <property type="protein sequence ID" value="MDX8475304.1"/>
    <property type="molecule type" value="Genomic_DNA"/>
</dbReference>
<evidence type="ECO:0000313" key="2">
    <source>
        <dbReference type="Proteomes" id="UP001271780"/>
    </source>
</evidence>
<organism evidence="1 2">
    <name type="scientific">Mesorhizobium dulcispinae</name>
    <dbReference type="NCBI Taxonomy" id="3072316"/>
    <lineage>
        <taxon>Bacteria</taxon>
        <taxon>Pseudomonadati</taxon>
        <taxon>Pseudomonadota</taxon>
        <taxon>Alphaproteobacteria</taxon>
        <taxon>Hyphomicrobiales</taxon>
        <taxon>Phyllobacteriaceae</taxon>
        <taxon>Mesorhizobium</taxon>
    </lineage>
</organism>
<name>A0ABU4XKP2_9HYPH</name>
<protein>
    <submittedName>
        <fullName evidence="1">Uncharacterized protein</fullName>
    </submittedName>
</protein>
<gene>
    <name evidence="1" type="ORF">RFM27_24725</name>
</gene>
<keyword evidence="2" id="KW-1185">Reference proteome</keyword>
<dbReference type="RefSeq" id="WP_320327797.1">
    <property type="nucleotide sequence ID" value="NZ_JAVIIZ010000018.1"/>
</dbReference>
<proteinExistence type="predicted"/>
<dbReference type="Proteomes" id="UP001271780">
    <property type="component" value="Unassembled WGS sequence"/>
</dbReference>
<reference evidence="1 2" key="1">
    <citation type="submission" date="2023-08" db="EMBL/GenBank/DDBJ databases">
        <title>Implementing the SeqCode for naming new Mesorhizobium species isolated from Vachellia karroo root nodules.</title>
        <authorList>
            <person name="Van Lill M."/>
        </authorList>
    </citation>
    <scope>NUCLEOTIDE SEQUENCE [LARGE SCALE GENOMIC DNA]</scope>
    <source>
        <strain evidence="1 2">VK23A</strain>
    </source>
</reference>